<dbReference type="Proteomes" id="UP000823638">
    <property type="component" value="Unassembled WGS sequence"/>
</dbReference>
<dbReference type="EMBL" id="JADIMM010000065">
    <property type="protein sequence ID" value="MBO8457474.1"/>
    <property type="molecule type" value="Genomic_DNA"/>
</dbReference>
<gene>
    <name evidence="1" type="ORF">IAA81_04510</name>
</gene>
<name>A0A9D9N222_9SPIR</name>
<proteinExistence type="predicted"/>
<protein>
    <recommendedName>
        <fullName evidence="3">LPS export ABC transporter periplasmic protein LptC</fullName>
    </recommendedName>
</protein>
<comment type="caution">
    <text evidence="1">The sequence shown here is derived from an EMBL/GenBank/DDBJ whole genome shotgun (WGS) entry which is preliminary data.</text>
</comment>
<evidence type="ECO:0000313" key="1">
    <source>
        <dbReference type="EMBL" id="MBO8457474.1"/>
    </source>
</evidence>
<dbReference type="PROSITE" id="PS51257">
    <property type="entry name" value="PROKAR_LIPOPROTEIN"/>
    <property type="match status" value="1"/>
</dbReference>
<organism evidence="1 2">
    <name type="scientific">Candidatus Gallitreponema excrementavium</name>
    <dbReference type="NCBI Taxonomy" id="2840840"/>
    <lineage>
        <taxon>Bacteria</taxon>
        <taxon>Pseudomonadati</taxon>
        <taxon>Spirochaetota</taxon>
        <taxon>Spirochaetia</taxon>
        <taxon>Spirochaetales</taxon>
        <taxon>Candidatus Gallitreponema</taxon>
    </lineage>
</organism>
<reference evidence="1" key="2">
    <citation type="journal article" date="2021" name="PeerJ">
        <title>Extensive microbial diversity within the chicken gut microbiome revealed by metagenomics and culture.</title>
        <authorList>
            <person name="Gilroy R."/>
            <person name="Ravi A."/>
            <person name="Getino M."/>
            <person name="Pursley I."/>
            <person name="Horton D.L."/>
            <person name="Alikhan N.F."/>
            <person name="Baker D."/>
            <person name="Gharbi K."/>
            <person name="Hall N."/>
            <person name="Watson M."/>
            <person name="Adriaenssens E.M."/>
            <person name="Foster-Nyarko E."/>
            <person name="Jarju S."/>
            <person name="Secka A."/>
            <person name="Antonio M."/>
            <person name="Oren A."/>
            <person name="Chaudhuri R.R."/>
            <person name="La Ragione R."/>
            <person name="Hildebrand F."/>
            <person name="Pallen M.J."/>
        </authorList>
    </citation>
    <scope>NUCLEOTIDE SEQUENCE</scope>
    <source>
        <strain evidence="1">10532</strain>
    </source>
</reference>
<accession>A0A9D9N222</accession>
<evidence type="ECO:0008006" key="3">
    <source>
        <dbReference type="Google" id="ProtNLM"/>
    </source>
</evidence>
<sequence>MKNLLLLSFVFIFFVSCSLDYGISGNPAENIPAMILTDAGIKQVENGNTTVDVKSDYLEYYSGDNTWAGLNTEFVSYGESGEVDIEGLAEEFAADLNKEEYVFISPVEVRVVKDNLRIKAPRLKISKESNSIAGSPNDMVHIEGDDSVIEGRGFVMDSLTGDFLFLSDVSGTMGETEETQLSNQEYIPDSTEYGTVGDDI</sequence>
<dbReference type="AlphaFoldDB" id="A0A9D9N222"/>
<evidence type="ECO:0000313" key="2">
    <source>
        <dbReference type="Proteomes" id="UP000823638"/>
    </source>
</evidence>
<reference evidence="1" key="1">
    <citation type="submission" date="2020-10" db="EMBL/GenBank/DDBJ databases">
        <authorList>
            <person name="Gilroy R."/>
        </authorList>
    </citation>
    <scope>NUCLEOTIDE SEQUENCE</scope>
    <source>
        <strain evidence="1">10532</strain>
    </source>
</reference>